<dbReference type="PANTHER" id="PTHR19446">
    <property type="entry name" value="REVERSE TRANSCRIPTASES"/>
    <property type="match status" value="1"/>
</dbReference>
<dbReference type="Proteomes" id="UP001408789">
    <property type="component" value="Unassembled WGS sequence"/>
</dbReference>
<protein>
    <recommendedName>
        <fullName evidence="3">Reverse transcriptase domain-containing protein</fullName>
    </recommendedName>
</protein>
<gene>
    <name evidence="1" type="ORF">SSX86_011598</name>
</gene>
<accession>A0AAP0D7B2</accession>
<reference evidence="1 2" key="1">
    <citation type="submission" date="2024-04" db="EMBL/GenBank/DDBJ databases">
        <title>The reference genome of an endangered Asteraceae, Deinandra increscens subsp. villosa, native to the Central Coast of California.</title>
        <authorList>
            <person name="Guilliams M."/>
            <person name="Hasenstab-Lehman K."/>
            <person name="Meyer R."/>
            <person name="Mcevoy S."/>
        </authorList>
    </citation>
    <scope>NUCLEOTIDE SEQUENCE [LARGE SCALE GENOMIC DNA]</scope>
    <source>
        <tissue evidence="1">Leaf</tissue>
    </source>
</reference>
<evidence type="ECO:0008006" key="3">
    <source>
        <dbReference type="Google" id="ProtNLM"/>
    </source>
</evidence>
<evidence type="ECO:0000313" key="2">
    <source>
        <dbReference type="Proteomes" id="UP001408789"/>
    </source>
</evidence>
<dbReference type="EMBL" id="JBCNJP010000013">
    <property type="protein sequence ID" value="KAK9069694.1"/>
    <property type="molecule type" value="Genomic_DNA"/>
</dbReference>
<name>A0AAP0D7B2_9ASTR</name>
<keyword evidence="2" id="KW-1185">Reference proteome</keyword>
<sequence length="350" mass="40653">MQNESSSYHNQKRKLNEAYRFTAEYAVEEEGRVKENLISWRREATTTERRRFHKGEVQISMLQTVKKKKERRLVSLQRFGLKGTKSLLMFKGQLKGPDDDGRVLVKEHDIKLRWKIRAISKDEVKSALRKIWRAKAVSPDNIPIKVWKCLGDGGVQWLATLFNSIFKTGRMPDQWRSSVIVPLYKNKGDAQCCGNYRGINQQFGFMPGRSTTEAIHILKQLMEKYRENRRDLHMVFINLEKAYDCVPCQLIWDSLEGLGVPGKYIDIIRDMYARTVTCVRSLEIIPWCMLFTDDIMLVAESKHGLNEKLEEWRVALDSKGLRISCSKMKYMRCDFSGAIDVDNAQITVDS</sequence>
<dbReference type="AlphaFoldDB" id="A0AAP0D7B2"/>
<proteinExistence type="predicted"/>
<organism evidence="1 2">
    <name type="scientific">Deinandra increscens subsp. villosa</name>
    <dbReference type="NCBI Taxonomy" id="3103831"/>
    <lineage>
        <taxon>Eukaryota</taxon>
        <taxon>Viridiplantae</taxon>
        <taxon>Streptophyta</taxon>
        <taxon>Embryophyta</taxon>
        <taxon>Tracheophyta</taxon>
        <taxon>Spermatophyta</taxon>
        <taxon>Magnoliopsida</taxon>
        <taxon>eudicotyledons</taxon>
        <taxon>Gunneridae</taxon>
        <taxon>Pentapetalae</taxon>
        <taxon>asterids</taxon>
        <taxon>campanulids</taxon>
        <taxon>Asterales</taxon>
        <taxon>Asteraceae</taxon>
        <taxon>Asteroideae</taxon>
        <taxon>Heliantheae alliance</taxon>
        <taxon>Madieae</taxon>
        <taxon>Madiinae</taxon>
        <taxon>Deinandra</taxon>
    </lineage>
</organism>
<comment type="caution">
    <text evidence="1">The sequence shown here is derived from an EMBL/GenBank/DDBJ whole genome shotgun (WGS) entry which is preliminary data.</text>
</comment>
<evidence type="ECO:0000313" key="1">
    <source>
        <dbReference type="EMBL" id="KAK9069694.1"/>
    </source>
</evidence>